<protein>
    <submittedName>
        <fullName evidence="3">CRISPR-associated protein, Cmr4 family</fullName>
    </submittedName>
</protein>
<dbReference type="PANTHER" id="PTHR36700">
    <property type="entry name" value="CRISPR SYSTEM CMR SUBUNIT CMR4"/>
    <property type="match status" value="1"/>
</dbReference>
<dbReference type="Proteomes" id="UP000182108">
    <property type="component" value="Unassembled WGS sequence"/>
</dbReference>
<name>A0A0K6IY20_9PROT</name>
<dbReference type="OrthoDB" id="9789361at2"/>
<dbReference type="GO" id="GO:0051607">
    <property type="term" value="P:defense response to virus"/>
    <property type="evidence" value="ECO:0007669"/>
    <property type="project" value="UniProtKB-KW"/>
</dbReference>
<sequence length="304" mass="32212">MFQQHAALFLYAVSPVHMGAGQAIGVIDNPIQRERHTGHPCFAGSGIKGALRHNFEAIGGDPKLIAPLFGPESNSGELHAGAISFGDAQLVALPVRSLKGGYVYATCPQALARAQRLLTLSGAAASWPALTVEPGHCLLANPTLLSGDKLHLEAFEYTAKVSQQLPALSADLAARALPADPAYAFFADKLKTDLVVLSDTDFGYFAEHAMLVEPHVRIDADTGTAAEGGLFYTENLPPESLLIAPLMASQTRTSRKKDEKEGWENDAKEVLIKLTNLITAKPLLQLGGDATTGRGLVLAKVVEG</sequence>
<evidence type="ECO:0000256" key="1">
    <source>
        <dbReference type="ARBA" id="ARBA00023118"/>
    </source>
</evidence>
<dbReference type="InterPro" id="IPR013410">
    <property type="entry name" value="CRISPR-assoc_RAMP_Cmr4"/>
</dbReference>
<evidence type="ECO:0000259" key="2">
    <source>
        <dbReference type="Pfam" id="PF03787"/>
    </source>
</evidence>
<dbReference type="Pfam" id="PF03787">
    <property type="entry name" value="RAMPs"/>
    <property type="match status" value="1"/>
</dbReference>
<dbReference type="InterPro" id="IPR005537">
    <property type="entry name" value="RAMP_III_fam"/>
</dbReference>
<dbReference type="RefSeq" id="WP_055424238.1">
    <property type="nucleotide sequence ID" value="NZ_CYHH01000016.1"/>
</dbReference>
<evidence type="ECO:0000313" key="4">
    <source>
        <dbReference type="Proteomes" id="UP000182108"/>
    </source>
</evidence>
<dbReference type="AlphaFoldDB" id="A0A0K6IY20"/>
<dbReference type="NCBIfam" id="TIGR02580">
    <property type="entry name" value="cas_RAMP_Cmr4"/>
    <property type="match status" value="1"/>
</dbReference>
<organism evidence="3 4">
    <name type="scientific">Tepidiphilus thermophilus</name>
    <dbReference type="NCBI Taxonomy" id="876478"/>
    <lineage>
        <taxon>Bacteria</taxon>
        <taxon>Pseudomonadati</taxon>
        <taxon>Pseudomonadota</taxon>
        <taxon>Hydrogenophilia</taxon>
        <taxon>Hydrogenophilales</taxon>
        <taxon>Hydrogenophilaceae</taxon>
        <taxon>Tepidiphilus</taxon>
    </lineage>
</organism>
<accession>A0A0K6IY20</accession>
<gene>
    <name evidence="3" type="ORF">Ga0061068_11626</name>
</gene>
<evidence type="ECO:0000313" key="3">
    <source>
        <dbReference type="EMBL" id="CUB07993.1"/>
    </source>
</evidence>
<proteinExistence type="predicted"/>
<reference evidence="4" key="1">
    <citation type="submission" date="2015-08" db="EMBL/GenBank/DDBJ databases">
        <authorList>
            <person name="Babu N.S."/>
            <person name="Beckwith C.J."/>
            <person name="Beseler K.G."/>
            <person name="Brison A."/>
            <person name="Carone J.V."/>
            <person name="Caskin T.P."/>
            <person name="Diamond M."/>
            <person name="Durham M.E."/>
            <person name="Foxe J.M."/>
            <person name="Go M."/>
            <person name="Henderson B.A."/>
            <person name="Jones I.B."/>
            <person name="McGettigan J.A."/>
            <person name="Micheletti S.J."/>
            <person name="Nasrallah M.E."/>
            <person name="Ortiz D."/>
            <person name="Piller C.R."/>
            <person name="Privatt S.R."/>
            <person name="Schneider S.L."/>
            <person name="Sharp S."/>
            <person name="Smith T.C."/>
            <person name="Stanton J.D."/>
            <person name="Ullery H.E."/>
            <person name="Wilson R.J."/>
            <person name="Serrano M.G."/>
            <person name="Buck G."/>
            <person name="Lee V."/>
            <person name="Wang Y."/>
            <person name="Carvalho R."/>
            <person name="Voegtly L."/>
            <person name="Shi R."/>
            <person name="Duckworth R."/>
            <person name="Johnson A."/>
            <person name="Loviza R."/>
            <person name="Walstead R."/>
            <person name="Shah Z."/>
            <person name="Kiflezghi M."/>
            <person name="Wade K."/>
            <person name="Ball S.L."/>
            <person name="Bradley K.W."/>
            <person name="Asai D.J."/>
            <person name="Bowman C.A."/>
            <person name="Russell D.A."/>
            <person name="Pope W.H."/>
            <person name="Jacobs-Sera D."/>
            <person name="Hendrix R.W."/>
            <person name="Hatfull G.F."/>
        </authorList>
    </citation>
    <scope>NUCLEOTIDE SEQUENCE [LARGE SCALE GENOMIC DNA]</scope>
    <source>
        <strain evidence="4">JCM 19170</strain>
    </source>
</reference>
<dbReference type="EMBL" id="CYHH01000016">
    <property type="protein sequence ID" value="CUB07993.1"/>
    <property type="molecule type" value="Genomic_DNA"/>
</dbReference>
<keyword evidence="1" id="KW-0051">Antiviral defense</keyword>
<feature type="domain" description="CRISPR type III-associated protein" evidence="2">
    <location>
        <begin position="10"/>
        <end position="297"/>
    </location>
</feature>
<keyword evidence="4" id="KW-1185">Reference proteome</keyword>
<dbReference type="PANTHER" id="PTHR36700:SF1">
    <property type="entry name" value="CRISPR SYSTEM CMR SUBUNIT CMR4"/>
    <property type="match status" value="1"/>
</dbReference>